<feature type="compositionally biased region" description="Basic and acidic residues" evidence="6">
    <location>
        <begin position="398"/>
        <end position="411"/>
    </location>
</feature>
<feature type="compositionally biased region" description="Basic residues" evidence="6">
    <location>
        <begin position="412"/>
        <end position="431"/>
    </location>
</feature>
<keyword evidence="3" id="KW-0347">Helicase</keyword>
<comment type="similarity">
    <text evidence="5">Belongs to the DEAD box helicase family.</text>
</comment>
<feature type="region of interest" description="Disordered" evidence="6">
    <location>
        <begin position="398"/>
        <end position="431"/>
    </location>
</feature>
<evidence type="ECO:0000259" key="8">
    <source>
        <dbReference type="PROSITE" id="PS51194"/>
    </source>
</evidence>
<dbReference type="SUPFAM" id="SSF52540">
    <property type="entry name" value="P-loop containing nucleoside triphosphate hydrolases"/>
    <property type="match status" value="1"/>
</dbReference>
<dbReference type="InterPro" id="IPR011545">
    <property type="entry name" value="DEAD/DEAH_box_helicase_dom"/>
</dbReference>
<dbReference type="InterPro" id="IPR044742">
    <property type="entry name" value="DEAD/DEAH_RhlB"/>
</dbReference>
<proteinExistence type="inferred from homology"/>
<feature type="domain" description="Helicase C-terminal" evidence="8">
    <location>
        <begin position="226"/>
        <end position="371"/>
    </location>
</feature>
<evidence type="ECO:0000313" key="10">
    <source>
        <dbReference type="Proteomes" id="UP000191200"/>
    </source>
</evidence>
<dbReference type="InterPro" id="IPR027417">
    <property type="entry name" value="P-loop_NTPase"/>
</dbReference>
<dbReference type="PANTHER" id="PTHR47959:SF1">
    <property type="entry name" value="ATP-DEPENDENT RNA HELICASE DBPA"/>
    <property type="match status" value="1"/>
</dbReference>
<keyword evidence="2" id="KW-0378">Hydrolase</keyword>
<dbReference type="GO" id="GO:0016787">
    <property type="term" value="F:hydrolase activity"/>
    <property type="evidence" value="ECO:0007669"/>
    <property type="project" value="UniProtKB-KW"/>
</dbReference>
<dbReference type="RefSeq" id="WP_071457581.1">
    <property type="nucleotide sequence ID" value="NZ_CP017267.1"/>
</dbReference>
<dbReference type="AlphaFoldDB" id="A0A1J0A7R5"/>
<dbReference type="Pfam" id="PF00271">
    <property type="entry name" value="Helicase_C"/>
    <property type="match status" value="1"/>
</dbReference>
<dbReference type="Proteomes" id="UP000191200">
    <property type="component" value="Chromosome"/>
</dbReference>
<dbReference type="InterPro" id="IPR001650">
    <property type="entry name" value="Helicase_C-like"/>
</dbReference>
<dbReference type="GO" id="GO:0005524">
    <property type="term" value="F:ATP binding"/>
    <property type="evidence" value="ECO:0007669"/>
    <property type="project" value="UniProtKB-KW"/>
</dbReference>
<dbReference type="EMBL" id="CP017267">
    <property type="protein sequence ID" value="APB31973.1"/>
    <property type="molecule type" value="Genomic_DNA"/>
</dbReference>
<evidence type="ECO:0000256" key="1">
    <source>
        <dbReference type="ARBA" id="ARBA00022741"/>
    </source>
</evidence>
<dbReference type="InterPro" id="IPR014001">
    <property type="entry name" value="Helicase_ATP-bd"/>
</dbReference>
<dbReference type="OrthoDB" id="9805696at2"/>
<dbReference type="STRING" id="519472.BHY08_09230"/>
<keyword evidence="1" id="KW-0547">Nucleotide-binding</keyword>
<dbReference type="Gene3D" id="3.40.50.300">
    <property type="entry name" value="P-loop containing nucleotide triphosphate hydrolases"/>
    <property type="match status" value="2"/>
</dbReference>
<dbReference type="GO" id="GO:0005829">
    <property type="term" value="C:cytosol"/>
    <property type="evidence" value="ECO:0007669"/>
    <property type="project" value="TreeGrafter"/>
</dbReference>
<reference evidence="9 10" key="1">
    <citation type="submission" date="2016-09" db="EMBL/GenBank/DDBJ databases">
        <title>Vagococcus teuberi sp. nov., isolated from the Malian artisanal sour milk fene.</title>
        <authorList>
            <person name="Wullschleger S."/>
            <person name="Seifert C."/>
            <person name="Baumgartner S."/>
            <person name="Lacroix C."/>
            <person name="Bonfoh B."/>
            <person name="Stevens M.J."/>
            <person name="Meile L."/>
        </authorList>
    </citation>
    <scope>NUCLEOTIDE SEQUENCE [LARGE SCALE GENOMIC DNA]</scope>
    <source>
        <strain evidence="9 10">DSM 21459</strain>
    </source>
</reference>
<dbReference type="PROSITE" id="PS51194">
    <property type="entry name" value="HELICASE_CTER"/>
    <property type="match status" value="1"/>
</dbReference>
<sequence>MSMLELLPEVWQKEWDKQSYGEPTLIQSTLYPLLLENESVLGISPTGSGKTVAYLLPLLQKVIQGNGNQLLIILPSQELASQVADVTRVWAKGLELNVQAIIGGANVKRQIERLKKRPEVLVGTPGRVLELIKLKKIKAHLIQTLVLDEVDDLLSDADFNSTKGIIKSVQADTQVVATSATGEQILPRMDTLFRTALRVIDVTEEDNTKGSIQHGFIMTPVRKRSEVLRRLAHVEGFKGLVFFNQVSELGAVSERLNYLGIKHQTLASDQHQVERKRAIHDFETGQVPLLLTTDLGARGLDFSDLEYVIQYDLAQTVPDYIHRAGRVGRMGKIGTVISLVNDGEKRELNKLYKEVGKTGIEYFATHGKLLTEKPDSRSDEEEIETLKPVKEEKVKATVVKEETVRDKQETPKKKKKKNRTKKQKNKGAKWK</sequence>
<evidence type="ECO:0000256" key="2">
    <source>
        <dbReference type="ARBA" id="ARBA00022801"/>
    </source>
</evidence>
<dbReference type="PANTHER" id="PTHR47959">
    <property type="entry name" value="ATP-DEPENDENT RNA HELICASE RHLE-RELATED"/>
    <property type="match status" value="1"/>
</dbReference>
<organism evidence="9 10">
    <name type="scientific">Vagococcus teuberi</name>
    <dbReference type="NCBI Taxonomy" id="519472"/>
    <lineage>
        <taxon>Bacteria</taxon>
        <taxon>Bacillati</taxon>
        <taxon>Bacillota</taxon>
        <taxon>Bacilli</taxon>
        <taxon>Lactobacillales</taxon>
        <taxon>Enterococcaceae</taxon>
        <taxon>Vagococcus</taxon>
    </lineage>
</organism>
<dbReference type="InterPro" id="IPR050079">
    <property type="entry name" value="DEAD_box_RNA_helicase"/>
</dbReference>
<dbReference type="GO" id="GO:0003676">
    <property type="term" value="F:nucleic acid binding"/>
    <property type="evidence" value="ECO:0007669"/>
    <property type="project" value="InterPro"/>
</dbReference>
<evidence type="ECO:0000256" key="6">
    <source>
        <dbReference type="SAM" id="MobiDB-lite"/>
    </source>
</evidence>
<dbReference type="PROSITE" id="PS51192">
    <property type="entry name" value="HELICASE_ATP_BIND_1"/>
    <property type="match status" value="1"/>
</dbReference>
<dbReference type="CDD" id="cd00268">
    <property type="entry name" value="DEADc"/>
    <property type="match status" value="1"/>
</dbReference>
<feature type="domain" description="Helicase ATP-binding" evidence="7">
    <location>
        <begin position="31"/>
        <end position="200"/>
    </location>
</feature>
<dbReference type="SMART" id="SM00490">
    <property type="entry name" value="HELICc"/>
    <property type="match status" value="1"/>
</dbReference>
<keyword evidence="10" id="KW-1185">Reference proteome</keyword>
<accession>A0A1J0A7R5</accession>
<evidence type="ECO:0000256" key="3">
    <source>
        <dbReference type="ARBA" id="ARBA00022806"/>
    </source>
</evidence>
<evidence type="ECO:0000256" key="4">
    <source>
        <dbReference type="ARBA" id="ARBA00022840"/>
    </source>
</evidence>
<evidence type="ECO:0000256" key="5">
    <source>
        <dbReference type="ARBA" id="ARBA00038437"/>
    </source>
</evidence>
<gene>
    <name evidence="9" type="ORF">BHY08_09230</name>
</gene>
<keyword evidence="4" id="KW-0067">ATP-binding</keyword>
<dbReference type="CDD" id="cd18787">
    <property type="entry name" value="SF2_C_DEAD"/>
    <property type="match status" value="1"/>
</dbReference>
<evidence type="ECO:0000313" key="9">
    <source>
        <dbReference type="EMBL" id="APB31973.1"/>
    </source>
</evidence>
<evidence type="ECO:0000259" key="7">
    <source>
        <dbReference type="PROSITE" id="PS51192"/>
    </source>
</evidence>
<dbReference type="KEGG" id="vte:BHY08_09230"/>
<evidence type="ECO:0008006" key="11">
    <source>
        <dbReference type="Google" id="ProtNLM"/>
    </source>
</evidence>
<dbReference type="GO" id="GO:0003724">
    <property type="term" value="F:RNA helicase activity"/>
    <property type="evidence" value="ECO:0007669"/>
    <property type="project" value="TreeGrafter"/>
</dbReference>
<dbReference type="Pfam" id="PF00270">
    <property type="entry name" value="DEAD"/>
    <property type="match status" value="1"/>
</dbReference>
<name>A0A1J0A7R5_9ENTE</name>
<protein>
    <recommendedName>
        <fullName evidence="11">RNA helicase</fullName>
    </recommendedName>
</protein>
<dbReference type="SMART" id="SM00487">
    <property type="entry name" value="DEXDc"/>
    <property type="match status" value="1"/>
</dbReference>